<dbReference type="Proteomes" id="UP000217790">
    <property type="component" value="Unassembled WGS sequence"/>
</dbReference>
<proteinExistence type="predicted"/>
<feature type="domain" description="Zinc finger C3HC4 RING-type" evidence="2">
    <location>
        <begin position="70"/>
        <end position="100"/>
    </location>
</feature>
<gene>
    <name evidence="3" type="ORF">ARMGADRAFT_518113</name>
</gene>
<dbReference type="InterPro" id="IPR018957">
    <property type="entry name" value="Znf_C3HC4_RING-type"/>
</dbReference>
<accession>A0A2H3EL12</accession>
<dbReference type="SUPFAM" id="SSF57850">
    <property type="entry name" value="RING/U-box"/>
    <property type="match status" value="1"/>
</dbReference>
<evidence type="ECO:0000313" key="3">
    <source>
        <dbReference type="EMBL" id="PBK99786.1"/>
    </source>
</evidence>
<sequence>MCTNRQRLPKTFNAKLAGAFPSNFFRIRKPWLRSPPLRLIVNRLHMKAMHLYNLDLSCRRHANLRESRMSICFPYYEESAFSTPCGNLFCSQCVMTHLSSTSADGFTDSFNCASQFPIGQFKLHLIPYLVADESILNSSYTQVSQVPTSTPKLVSRSVQVKPLPEKLNQFIVSCLRHV</sequence>
<dbReference type="Pfam" id="PF00097">
    <property type="entry name" value="zf-C3HC4"/>
    <property type="match status" value="1"/>
</dbReference>
<reference evidence="4" key="1">
    <citation type="journal article" date="2017" name="Nat. Ecol. Evol.">
        <title>Genome expansion and lineage-specific genetic innovations in the forest pathogenic fungi Armillaria.</title>
        <authorList>
            <person name="Sipos G."/>
            <person name="Prasanna A.N."/>
            <person name="Walter M.C."/>
            <person name="O'Connor E."/>
            <person name="Balint B."/>
            <person name="Krizsan K."/>
            <person name="Kiss B."/>
            <person name="Hess J."/>
            <person name="Varga T."/>
            <person name="Slot J."/>
            <person name="Riley R."/>
            <person name="Boka B."/>
            <person name="Rigling D."/>
            <person name="Barry K."/>
            <person name="Lee J."/>
            <person name="Mihaltcheva S."/>
            <person name="LaButti K."/>
            <person name="Lipzen A."/>
            <person name="Waldron R."/>
            <person name="Moloney N.M."/>
            <person name="Sperisen C."/>
            <person name="Kredics L."/>
            <person name="Vagvoelgyi C."/>
            <person name="Patrignani A."/>
            <person name="Fitzpatrick D."/>
            <person name="Nagy I."/>
            <person name="Doyle S."/>
            <person name="Anderson J.B."/>
            <person name="Grigoriev I.V."/>
            <person name="Gueldener U."/>
            <person name="Muensterkoetter M."/>
            <person name="Nagy L.G."/>
        </authorList>
    </citation>
    <scope>NUCLEOTIDE SEQUENCE [LARGE SCALE GENOMIC DNA]</scope>
    <source>
        <strain evidence="4">Ar21-2</strain>
    </source>
</reference>
<evidence type="ECO:0000313" key="4">
    <source>
        <dbReference type="Proteomes" id="UP000217790"/>
    </source>
</evidence>
<name>A0A2H3EL12_ARMGA</name>
<organism evidence="3 4">
    <name type="scientific">Armillaria gallica</name>
    <name type="common">Bulbous honey fungus</name>
    <name type="synonym">Armillaria bulbosa</name>
    <dbReference type="NCBI Taxonomy" id="47427"/>
    <lineage>
        <taxon>Eukaryota</taxon>
        <taxon>Fungi</taxon>
        <taxon>Dikarya</taxon>
        <taxon>Basidiomycota</taxon>
        <taxon>Agaricomycotina</taxon>
        <taxon>Agaricomycetes</taxon>
        <taxon>Agaricomycetidae</taxon>
        <taxon>Agaricales</taxon>
        <taxon>Marasmiineae</taxon>
        <taxon>Physalacriaceae</taxon>
        <taxon>Armillaria</taxon>
    </lineage>
</organism>
<protein>
    <recommendedName>
        <fullName evidence="2">Zinc finger C3HC4 RING-type domain-containing protein</fullName>
    </recommendedName>
</protein>
<dbReference type="EMBL" id="KZ293647">
    <property type="protein sequence ID" value="PBK99786.1"/>
    <property type="molecule type" value="Genomic_DNA"/>
</dbReference>
<dbReference type="GO" id="GO:0046872">
    <property type="term" value="F:metal ion binding"/>
    <property type="evidence" value="ECO:0007669"/>
    <property type="project" value="UniProtKB-KW"/>
</dbReference>
<dbReference type="AlphaFoldDB" id="A0A2H3EL12"/>
<dbReference type="InParanoid" id="A0A2H3EL12"/>
<evidence type="ECO:0000259" key="2">
    <source>
        <dbReference type="Pfam" id="PF00097"/>
    </source>
</evidence>
<keyword evidence="1" id="KW-0479">Metal-binding</keyword>
<evidence type="ECO:0000256" key="1">
    <source>
        <dbReference type="ARBA" id="ARBA00022723"/>
    </source>
</evidence>
<keyword evidence="4" id="KW-1185">Reference proteome</keyword>